<keyword evidence="3" id="KW-0677">Repeat</keyword>
<dbReference type="InterPro" id="IPR009051">
    <property type="entry name" value="Helical_ferredxn"/>
</dbReference>
<evidence type="ECO:0000256" key="4">
    <source>
        <dbReference type="ARBA" id="ARBA00023004"/>
    </source>
</evidence>
<reference evidence="8 9" key="1">
    <citation type="submission" date="2020-12" db="EMBL/GenBank/DDBJ databases">
        <title>Geomonas sp. Red421, isolated from paddy soil.</title>
        <authorList>
            <person name="Xu Z."/>
            <person name="Zhang Z."/>
            <person name="Masuda Y."/>
            <person name="Itoh H."/>
            <person name="Senoo K."/>
        </authorList>
    </citation>
    <scope>NUCLEOTIDE SEQUENCE [LARGE SCALE GENOMIC DNA]</scope>
    <source>
        <strain evidence="8 9">Red421</strain>
    </source>
</reference>
<comment type="caution">
    <text evidence="8">The sequence shown here is derived from an EMBL/GenBank/DDBJ whole genome shotgun (WGS) entry which is preliminary data.</text>
</comment>
<dbReference type="PANTHER" id="PTHR32479">
    <property type="entry name" value="GLYCOLATE OXIDASE IRON-SULFUR SUBUNIT"/>
    <property type="match status" value="1"/>
</dbReference>
<name>A0ABS0YIN1_9BACT</name>
<comment type="function">
    <text evidence="6">Component of a complex that catalyzes the oxidation of glycolate to glyoxylate.</text>
</comment>
<dbReference type="Gene3D" id="1.10.1060.10">
    <property type="entry name" value="Alpha-helical ferredoxin"/>
    <property type="match status" value="1"/>
</dbReference>
<comment type="cofactor">
    <cofactor evidence="6">
        <name>[4Fe-4S] cluster</name>
        <dbReference type="ChEBI" id="CHEBI:49883"/>
    </cofactor>
    <text evidence="6">Binds 2 [4Fe-4S] clusters.</text>
</comment>
<protein>
    <recommendedName>
        <fullName evidence="6">Glycolate oxidase iron-sulfur subunit</fullName>
        <ecNumber evidence="6">1.1.99.14</ecNumber>
    </recommendedName>
</protein>
<dbReference type="InterPro" id="IPR004017">
    <property type="entry name" value="Cys_rich_dom"/>
</dbReference>
<evidence type="ECO:0000256" key="1">
    <source>
        <dbReference type="ARBA" id="ARBA00022485"/>
    </source>
</evidence>
<comment type="catalytic activity">
    <reaction evidence="6">
        <text>glycolate + A = glyoxylate + AH2</text>
        <dbReference type="Rhea" id="RHEA:21264"/>
        <dbReference type="ChEBI" id="CHEBI:13193"/>
        <dbReference type="ChEBI" id="CHEBI:17499"/>
        <dbReference type="ChEBI" id="CHEBI:29805"/>
        <dbReference type="ChEBI" id="CHEBI:36655"/>
        <dbReference type="EC" id="1.1.99.14"/>
    </reaction>
</comment>
<keyword evidence="6" id="KW-0249">Electron transport</keyword>
<feature type="domain" description="4Fe-4S ferredoxin-type" evidence="7">
    <location>
        <begin position="50"/>
        <end position="82"/>
    </location>
</feature>
<dbReference type="InterPro" id="IPR012257">
    <property type="entry name" value="Glc_ox_4Fe-4S"/>
</dbReference>
<evidence type="ECO:0000313" key="9">
    <source>
        <dbReference type="Proteomes" id="UP000614714"/>
    </source>
</evidence>
<sequence length="413" mass="45120">MDFVKLINCMRCGMCLPHCPTYKETFLETASPRGRVALVRKFQEGELVESEKFLEYVSLCLDCQACASACPCGVNAGELVAEFRCERKQEQGLSTMEDLILRKLVPHPDRLEAATAPLRLYQRTGLQKVVRSLGLLKVFPAALGRMEGLLPKLPEAPLRQTISEVTPAVGEQKGTVGFFLGCVMSLIFSEASLATVELLSTLGYKVITPKDQKCCGAPNMLGHDIDGLKDAARFNTDLFQSQQLDFVVTDCGGCGAELKKYGHHLDGEAAATAFSTKVRDISEILATEAGTLKEKLKPLPLKVTYHDPCHIAHCQGIRSQPRALINLIPGIDFRELPEADACCGSAGTYNIEKPEMSDRVLSRKVQNVQKTGADYLVTSNPGCLLQLKKALSEANPPVKVIHLTELLQMSLNA</sequence>
<dbReference type="Proteomes" id="UP000614714">
    <property type="component" value="Unassembled WGS sequence"/>
</dbReference>
<dbReference type="InterPro" id="IPR017896">
    <property type="entry name" value="4Fe4S_Fe-S-bd"/>
</dbReference>
<dbReference type="Pfam" id="PF02754">
    <property type="entry name" value="CCG"/>
    <property type="match status" value="2"/>
</dbReference>
<organism evidence="8 9">
    <name type="scientific">Geomonas anaerohicana</name>
    <dbReference type="NCBI Taxonomy" id="2798583"/>
    <lineage>
        <taxon>Bacteria</taxon>
        <taxon>Pseudomonadati</taxon>
        <taxon>Thermodesulfobacteriota</taxon>
        <taxon>Desulfuromonadia</taxon>
        <taxon>Geobacterales</taxon>
        <taxon>Geobacteraceae</taxon>
        <taxon>Geomonas</taxon>
    </lineage>
</organism>
<dbReference type="RefSeq" id="WP_199390530.1">
    <property type="nucleotide sequence ID" value="NZ_JAEMHL010000011.1"/>
</dbReference>
<dbReference type="InterPro" id="IPR017900">
    <property type="entry name" value="4Fe4S_Fe_S_CS"/>
</dbReference>
<dbReference type="PROSITE" id="PS51379">
    <property type="entry name" value="4FE4S_FER_2"/>
    <property type="match status" value="1"/>
</dbReference>
<evidence type="ECO:0000259" key="7">
    <source>
        <dbReference type="PROSITE" id="PS51379"/>
    </source>
</evidence>
<dbReference type="SUPFAM" id="SSF46548">
    <property type="entry name" value="alpha-helical ferredoxin"/>
    <property type="match status" value="1"/>
</dbReference>
<evidence type="ECO:0000256" key="2">
    <source>
        <dbReference type="ARBA" id="ARBA00022723"/>
    </source>
</evidence>
<evidence type="ECO:0000256" key="3">
    <source>
        <dbReference type="ARBA" id="ARBA00022737"/>
    </source>
</evidence>
<comment type="catalytic activity">
    <reaction evidence="6">
        <text>(R)-lactate + A = pyruvate + AH2</text>
        <dbReference type="Rhea" id="RHEA:15089"/>
        <dbReference type="ChEBI" id="CHEBI:13193"/>
        <dbReference type="ChEBI" id="CHEBI:15361"/>
        <dbReference type="ChEBI" id="CHEBI:16004"/>
        <dbReference type="ChEBI" id="CHEBI:17499"/>
    </reaction>
</comment>
<keyword evidence="1 6" id="KW-0004">4Fe-4S</keyword>
<dbReference type="EC" id="1.1.99.14" evidence="6"/>
<dbReference type="PANTHER" id="PTHR32479:SF17">
    <property type="entry name" value="GLYCOLATE OXIDASE IRON-SULFUR SUBUNIT"/>
    <property type="match status" value="1"/>
</dbReference>
<keyword evidence="9" id="KW-1185">Reference proteome</keyword>
<keyword evidence="5 6" id="KW-0411">Iron-sulfur</keyword>
<keyword evidence="4 6" id="KW-0408">Iron</keyword>
<dbReference type="PIRSF" id="PIRSF000139">
    <property type="entry name" value="Glc_ox_4Fe-4S"/>
    <property type="match status" value="1"/>
</dbReference>
<proteinExistence type="predicted"/>
<evidence type="ECO:0000256" key="6">
    <source>
        <dbReference type="PIRNR" id="PIRNR000139"/>
    </source>
</evidence>
<gene>
    <name evidence="8" type="ORF">JFN91_17970</name>
</gene>
<dbReference type="Pfam" id="PF13183">
    <property type="entry name" value="Fer4_8"/>
    <property type="match status" value="1"/>
</dbReference>
<keyword evidence="6" id="KW-0813">Transport</keyword>
<dbReference type="PROSITE" id="PS00198">
    <property type="entry name" value="4FE4S_FER_1"/>
    <property type="match status" value="1"/>
</dbReference>
<evidence type="ECO:0000313" key="8">
    <source>
        <dbReference type="EMBL" id="MBJ6752106.1"/>
    </source>
</evidence>
<dbReference type="EMBL" id="JAEMHL010000011">
    <property type="protein sequence ID" value="MBJ6752106.1"/>
    <property type="molecule type" value="Genomic_DNA"/>
</dbReference>
<evidence type="ECO:0000256" key="5">
    <source>
        <dbReference type="ARBA" id="ARBA00023014"/>
    </source>
</evidence>
<keyword evidence="2 6" id="KW-0479">Metal-binding</keyword>
<accession>A0ABS0YIN1</accession>